<evidence type="ECO:0000259" key="4">
    <source>
        <dbReference type="Pfam" id="PF25973"/>
    </source>
</evidence>
<dbReference type="SUPFAM" id="SSF111369">
    <property type="entry name" value="HlyD-like secretion proteins"/>
    <property type="match status" value="1"/>
</dbReference>
<reference evidence="5" key="1">
    <citation type="journal article" date="2021" name="PeerJ">
        <title>Extensive microbial diversity within the chicken gut microbiome revealed by metagenomics and culture.</title>
        <authorList>
            <person name="Gilroy R."/>
            <person name="Ravi A."/>
            <person name="Getino M."/>
            <person name="Pursley I."/>
            <person name="Horton D.L."/>
            <person name="Alikhan N.F."/>
            <person name="Baker D."/>
            <person name="Gharbi K."/>
            <person name="Hall N."/>
            <person name="Watson M."/>
            <person name="Adriaenssens E.M."/>
            <person name="Foster-Nyarko E."/>
            <person name="Jarju S."/>
            <person name="Secka A."/>
            <person name="Antonio M."/>
            <person name="Oren A."/>
            <person name="Chaudhuri R.R."/>
            <person name="La Ragione R."/>
            <person name="Hildebrand F."/>
            <person name="Pallen M.J."/>
        </authorList>
    </citation>
    <scope>NUCLEOTIDE SEQUENCE</scope>
    <source>
        <strain evidence="5">B3-3758</strain>
    </source>
</reference>
<dbReference type="Gene3D" id="2.40.30.170">
    <property type="match status" value="1"/>
</dbReference>
<evidence type="ECO:0000313" key="6">
    <source>
        <dbReference type="Proteomes" id="UP000824236"/>
    </source>
</evidence>
<dbReference type="GO" id="GO:0022857">
    <property type="term" value="F:transmembrane transporter activity"/>
    <property type="evidence" value="ECO:0007669"/>
    <property type="project" value="InterPro"/>
</dbReference>
<dbReference type="Proteomes" id="UP000824236">
    <property type="component" value="Unassembled WGS sequence"/>
</dbReference>
<feature type="domain" description="Multidrug resistance protein MdtA-like beta-barrel" evidence="3">
    <location>
        <begin position="226"/>
        <end position="290"/>
    </location>
</feature>
<feature type="domain" description="CzcB-like barrel-sandwich hybrid" evidence="4">
    <location>
        <begin position="61"/>
        <end position="202"/>
    </location>
</feature>
<dbReference type="InterPro" id="IPR006143">
    <property type="entry name" value="RND_pump_MFP"/>
</dbReference>
<dbReference type="Gene3D" id="2.40.50.100">
    <property type="match status" value="1"/>
</dbReference>
<keyword evidence="2" id="KW-0175">Coiled coil</keyword>
<comment type="caution">
    <text evidence="5">The sequence shown here is derived from an EMBL/GenBank/DDBJ whole genome shotgun (WGS) entry which is preliminary data.</text>
</comment>
<dbReference type="GO" id="GO:0046677">
    <property type="term" value="P:response to antibiotic"/>
    <property type="evidence" value="ECO:0007669"/>
    <property type="project" value="TreeGrafter"/>
</dbReference>
<protein>
    <submittedName>
        <fullName evidence="5">Efflux RND transporter periplasmic adaptor subunit</fullName>
    </submittedName>
</protein>
<dbReference type="PANTHER" id="PTHR30158:SF23">
    <property type="entry name" value="MULTIDRUG RESISTANCE PROTEIN MEXA"/>
    <property type="match status" value="1"/>
</dbReference>
<dbReference type="GO" id="GO:0005886">
    <property type="term" value="C:plasma membrane"/>
    <property type="evidence" value="ECO:0007669"/>
    <property type="project" value="TreeGrafter"/>
</dbReference>
<dbReference type="PRINTS" id="PR01490">
    <property type="entry name" value="RTXTOXIND"/>
</dbReference>
<dbReference type="EMBL" id="JAHLFO010000015">
    <property type="protein sequence ID" value="MBU3813178.1"/>
    <property type="molecule type" value="Genomic_DNA"/>
</dbReference>
<organism evidence="5 6">
    <name type="scientific">Candidatus Bacteroides intestinipullorum</name>
    <dbReference type="NCBI Taxonomy" id="2838471"/>
    <lineage>
        <taxon>Bacteria</taxon>
        <taxon>Pseudomonadati</taxon>
        <taxon>Bacteroidota</taxon>
        <taxon>Bacteroidia</taxon>
        <taxon>Bacteroidales</taxon>
        <taxon>Bacteroidaceae</taxon>
        <taxon>Bacteroides</taxon>
    </lineage>
</organism>
<evidence type="ECO:0000256" key="2">
    <source>
        <dbReference type="SAM" id="Coils"/>
    </source>
</evidence>
<evidence type="ECO:0000259" key="3">
    <source>
        <dbReference type="Pfam" id="PF25944"/>
    </source>
</evidence>
<dbReference type="Gene3D" id="2.40.420.20">
    <property type="match status" value="1"/>
</dbReference>
<dbReference type="InterPro" id="IPR058647">
    <property type="entry name" value="BSH_CzcB-like"/>
</dbReference>
<dbReference type="AlphaFoldDB" id="A0A9E2KEZ2"/>
<dbReference type="NCBIfam" id="TIGR01730">
    <property type="entry name" value="RND_mfp"/>
    <property type="match status" value="1"/>
</dbReference>
<dbReference type="Pfam" id="PF25944">
    <property type="entry name" value="Beta-barrel_RND"/>
    <property type="match status" value="1"/>
</dbReference>
<reference evidence="5" key="2">
    <citation type="submission" date="2021-04" db="EMBL/GenBank/DDBJ databases">
        <authorList>
            <person name="Gilroy R."/>
        </authorList>
    </citation>
    <scope>NUCLEOTIDE SEQUENCE</scope>
    <source>
        <strain evidence="5">B3-3758</strain>
    </source>
</reference>
<evidence type="ECO:0000313" key="5">
    <source>
        <dbReference type="EMBL" id="MBU3813178.1"/>
    </source>
</evidence>
<sequence>MKLHSARKAAWAFVAVALGASCQSEGGTTVHQSETIPVVVINPTDIEFPRSYVADIQAVQFVEIKPKVEGFVQQVLVDEGQLVEKGQPLFKLSSENYAEAVKEAEANYRQAQVELEMANYEADRVGRLVEKEIFSPIRLHQVEKEREVVSMKVEQAKANYQLAQTNYAYTTITAPFTGYIDRIPYKVGSLVNPNSLLTTVSDISEVFAYYKVNESEYLQWRRAQLQGDKNRQLDNIELILSDGSIHPYRGVQEAVEGDFERGTGSIAFRVRFPNPEGLLKHGVTGKIRMLTSMDHISLIPQKSTFEIQDFTYVYVVDSASVTKVRSFTPIERYQNYYVTQDFEPGTTIVYEGVQTLKDGMKIKTDTISAQEMREEMKLDNLKK</sequence>
<dbReference type="PANTHER" id="PTHR30158">
    <property type="entry name" value="ACRA/E-RELATED COMPONENT OF DRUG EFFLUX TRANSPORTER"/>
    <property type="match status" value="1"/>
</dbReference>
<dbReference type="PROSITE" id="PS51257">
    <property type="entry name" value="PROKAR_LIPOPROTEIN"/>
    <property type="match status" value="1"/>
</dbReference>
<accession>A0A9E2KEZ2</accession>
<proteinExistence type="inferred from homology"/>
<dbReference type="Gene3D" id="1.10.287.470">
    <property type="entry name" value="Helix hairpin bin"/>
    <property type="match status" value="1"/>
</dbReference>
<dbReference type="Pfam" id="PF25973">
    <property type="entry name" value="BSH_CzcB"/>
    <property type="match status" value="1"/>
</dbReference>
<evidence type="ECO:0000256" key="1">
    <source>
        <dbReference type="ARBA" id="ARBA00009477"/>
    </source>
</evidence>
<comment type="similarity">
    <text evidence="1">Belongs to the membrane fusion protein (MFP) (TC 8.A.1) family.</text>
</comment>
<name>A0A9E2KEZ2_9BACE</name>
<feature type="coiled-coil region" evidence="2">
    <location>
        <begin position="94"/>
        <end position="159"/>
    </location>
</feature>
<dbReference type="InterPro" id="IPR058626">
    <property type="entry name" value="MdtA-like_b-barrel"/>
</dbReference>
<gene>
    <name evidence="5" type="ORF">H9791_01530</name>
</gene>
<dbReference type="GO" id="GO:0030313">
    <property type="term" value="C:cell envelope"/>
    <property type="evidence" value="ECO:0007669"/>
    <property type="project" value="UniProtKB-SubCell"/>
</dbReference>